<dbReference type="GO" id="GO:0051920">
    <property type="term" value="F:peroxiredoxin activity"/>
    <property type="evidence" value="ECO:0007669"/>
    <property type="project" value="InterPro"/>
</dbReference>
<comment type="caution">
    <text evidence="2">The sequence shown here is derived from an EMBL/GenBank/DDBJ whole genome shotgun (WGS) entry which is preliminary data.</text>
</comment>
<dbReference type="SUPFAM" id="SSF69118">
    <property type="entry name" value="AhpD-like"/>
    <property type="match status" value="1"/>
</dbReference>
<dbReference type="EMBL" id="VDFW01000020">
    <property type="protein sequence ID" value="TNC23416.1"/>
    <property type="molecule type" value="Genomic_DNA"/>
</dbReference>
<sequence length="247" mass="26916">MEPVAHEAAAGRRQDRGALIVLVLLAHPRHLACSFALTPDAYELSVKEKRMSVLFWRRRLMRLPLLGPADLTAEQRALYRRFDAMVQGEEYGGFEVRDPDGAFIGPWGVMMHFPDLAQPLGHFIDLAQRLPGLSERARQVVILTIGARLNVAYEMYAHARLAARSGLRPDQVATLRAGGRPAGLTEEEALAADVATTLTAPGPLPGPLYDAAVGKLGQQAFDAIVFVTVHYLALGTVLNAYDVDAPE</sequence>
<accession>A0A5C4LXS9</accession>
<dbReference type="Gene3D" id="1.20.1290.10">
    <property type="entry name" value="AhpD-like"/>
    <property type="match status" value="1"/>
</dbReference>
<dbReference type="PANTHER" id="PTHR34846">
    <property type="entry name" value="4-CARBOXYMUCONOLACTONE DECARBOXYLASE FAMILY PROTEIN (AFU_ORTHOLOGUE AFUA_6G11590)"/>
    <property type="match status" value="1"/>
</dbReference>
<dbReference type="PANTHER" id="PTHR34846:SF11">
    <property type="entry name" value="4-CARBOXYMUCONOLACTONE DECARBOXYLASE FAMILY PROTEIN (AFU_ORTHOLOGUE AFUA_6G11590)"/>
    <property type="match status" value="1"/>
</dbReference>
<dbReference type="Pfam" id="PF02627">
    <property type="entry name" value="CMD"/>
    <property type="match status" value="1"/>
</dbReference>
<name>A0A5C4LXS9_9PSEU</name>
<feature type="domain" description="Carboxymuconolactone decarboxylase-like" evidence="1">
    <location>
        <begin position="125"/>
        <end position="195"/>
    </location>
</feature>
<organism evidence="2 3">
    <name type="scientific">Amycolatopsis alkalitolerans</name>
    <dbReference type="NCBI Taxonomy" id="2547244"/>
    <lineage>
        <taxon>Bacteria</taxon>
        <taxon>Bacillati</taxon>
        <taxon>Actinomycetota</taxon>
        <taxon>Actinomycetes</taxon>
        <taxon>Pseudonocardiales</taxon>
        <taxon>Pseudonocardiaceae</taxon>
        <taxon>Amycolatopsis</taxon>
    </lineage>
</organism>
<dbReference type="InterPro" id="IPR003779">
    <property type="entry name" value="CMD-like"/>
</dbReference>
<dbReference type="AlphaFoldDB" id="A0A5C4LXS9"/>
<dbReference type="Proteomes" id="UP000305546">
    <property type="component" value="Unassembled WGS sequence"/>
</dbReference>
<protein>
    <submittedName>
        <fullName evidence="2">Carboxymuconolactone decarboxylase family protein</fullName>
    </submittedName>
</protein>
<proteinExistence type="predicted"/>
<reference evidence="2 3" key="1">
    <citation type="submission" date="2019-06" db="EMBL/GenBank/DDBJ databases">
        <title>Amycolatopsis alkalitolerans sp. nov., isolated from Gastrodia elata Blume.</title>
        <authorList>
            <person name="Narsing Rao M.P."/>
            <person name="Li W.J."/>
        </authorList>
    </citation>
    <scope>NUCLEOTIDE SEQUENCE [LARGE SCALE GENOMIC DNA]</scope>
    <source>
        <strain evidence="2 3">SYSUP0005</strain>
    </source>
</reference>
<gene>
    <name evidence="2" type="ORF">FG385_22030</name>
</gene>
<evidence type="ECO:0000313" key="2">
    <source>
        <dbReference type="EMBL" id="TNC23416.1"/>
    </source>
</evidence>
<evidence type="ECO:0000313" key="3">
    <source>
        <dbReference type="Proteomes" id="UP000305546"/>
    </source>
</evidence>
<dbReference type="InterPro" id="IPR029032">
    <property type="entry name" value="AhpD-like"/>
</dbReference>
<keyword evidence="3" id="KW-1185">Reference proteome</keyword>
<evidence type="ECO:0000259" key="1">
    <source>
        <dbReference type="Pfam" id="PF02627"/>
    </source>
</evidence>